<evidence type="ECO:0000313" key="9">
    <source>
        <dbReference type="Proteomes" id="UP001159427"/>
    </source>
</evidence>
<dbReference type="Proteomes" id="UP001159427">
    <property type="component" value="Unassembled WGS sequence"/>
</dbReference>
<comment type="similarity">
    <text evidence="2">Belongs to the CUSTOS family.</text>
</comment>
<gene>
    <name evidence="8" type="ORF">PEVE_00012979</name>
</gene>
<protein>
    <recommendedName>
        <fullName evidence="3">Protein CUSTOS</fullName>
    </recommendedName>
</protein>
<keyword evidence="5" id="KW-0879">Wnt signaling pathway</keyword>
<keyword evidence="9" id="KW-1185">Reference proteome</keyword>
<dbReference type="PANTHER" id="PTHR14482:SF0">
    <property type="entry name" value="PROTEIN CUSTOS"/>
    <property type="match status" value="1"/>
</dbReference>
<feature type="compositionally biased region" description="Polar residues" evidence="7">
    <location>
        <begin position="92"/>
        <end position="114"/>
    </location>
</feature>
<proteinExistence type="inferred from homology"/>
<evidence type="ECO:0000256" key="3">
    <source>
        <dbReference type="ARBA" id="ARBA00013465"/>
    </source>
</evidence>
<evidence type="ECO:0000256" key="6">
    <source>
        <dbReference type="ARBA" id="ARBA00023242"/>
    </source>
</evidence>
<feature type="compositionally biased region" description="Basic residues" evidence="7">
    <location>
        <begin position="39"/>
        <end position="48"/>
    </location>
</feature>
<evidence type="ECO:0000313" key="8">
    <source>
        <dbReference type="EMBL" id="CAH3180527.1"/>
    </source>
</evidence>
<keyword evidence="6" id="KW-0539">Nucleus</keyword>
<keyword evidence="4" id="KW-0217">Developmental protein</keyword>
<feature type="region of interest" description="Disordered" evidence="7">
    <location>
        <begin position="26"/>
        <end position="54"/>
    </location>
</feature>
<dbReference type="Pfam" id="PF23999">
    <property type="entry name" value="CUSTOS"/>
    <property type="match status" value="1"/>
</dbReference>
<organism evidence="8 9">
    <name type="scientific">Porites evermanni</name>
    <dbReference type="NCBI Taxonomy" id="104178"/>
    <lineage>
        <taxon>Eukaryota</taxon>
        <taxon>Metazoa</taxon>
        <taxon>Cnidaria</taxon>
        <taxon>Anthozoa</taxon>
        <taxon>Hexacorallia</taxon>
        <taxon>Scleractinia</taxon>
        <taxon>Fungiina</taxon>
        <taxon>Poritidae</taxon>
        <taxon>Porites</taxon>
    </lineage>
</organism>
<dbReference type="InterPro" id="IPR026694">
    <property type="entry name" value="CUSTOS"/>
</dbReference>
<feature type="compositionally biased region" description="Basic residues" evidence="7">
    <location>
        <begin position="186"/>
        <end position="201"/>
    </location>
</feature>
<evidence type="ECO:0000256" key="4">
    <source>
        <dbReference type="ARBA" id="ARBA00022473"/>
    </source>
</evidence>
<evidence type="ECO:0000256" key="1">
    <source>
        <dbReference type="ARBA" id="ARBA00004259"/>
    </source>
</evidence>
<evidence type="ECO:0000256" key="2">
    <source>
        <dbReference type="ARBA" id="ARBA00008632"/>
    </source>
</evidence>
<evidence type="ECO:0000256" key="7">
    <source>
        <dbReference type="SAM" id="MobiDB-lite"/>
    </source>
</evidence>
<reference evidence="8 9" key="1">
    <citation type="submission" date="2022-05" db="EMBL/GenBank/DDBJ databases">
        <authorList>
            <consortium name="Genoscope - CEA"/>
            <person name="William W."/>
        </authorList>
    </citation>
    <scope>NUCLEOTIDE SEQUENCE [LARGE SCALE GENOMIC DNA]</scope>
</reference>
<feature type="compositionally biased region" description="Basic residues" evidence="7">
    <location>
        <begin position="210"/>
        <end position="225"/>
    </location>
</feature>
<name>A0ABN8RMR7_9CNID</name>
<evidence type="ECO:0000256" key="5">
    <source>
        <dbReference type="ARBA" id="ARBA00022687"/>
    </source>
</evidence>
<feature type="region of interest" description="Disordered" evidence="7">
    <location>
        <begin position="92"/>
        <end position="225"/>
    </location>
</feature>
<dbReference type="EMBL" id="CALNXI010001964">
    <property type="protein sequence ID" value="CAH3180527.1"/>
    <property type="molecule type" value="Genomic_DNA"/>
</dbReference>
<dbReference type="PANTHER" id="PTHR14482">
    <property type="entry name" value="CHROMOSOME 12 ORF 43 HOMOLOG"/>
    <property type="match status" value="1"/>
</dbReference>
<comment type="subcellular location">
    <subcellularLocation>
        <location evidence="1">Nucleus envelope</location>
    </subcellularLocation>
</comment>
<accession>A0ABN8RMR7</accession>
<comment type="caution">
    <text evidence="8">The sequence shown here is derived from an EMBL/GenBank/DDBJ whole genome shotgun (WGS) entry which is preliminary data.</text>
</comment>
<sequence length="225" mass="25484">MASSSESSDEDLEKFAAIAGIVDTEVSKKGDSDNSRASSKPRTKPSLRHWREDEDTVFSTSELITPEFRQHVAKKLSKFLDSSYICTQEAEQNGYHNNSHKSSGIKLLSTSSQRLGEESVQEISTTNKTKKNRKNCSSSSESDTDEEEINRLAEAAVSGHSIIKNVSTGNQEGTETDEETTENSSVKKKKEKKRKKEKKKQRLEIETEHKKKHKKRKKYKLKEET</sequence>